<protein>
    <submittedName>
        <fullName evidence="2">Uncharacterized protein</fullName>
    </submittedName>
</protein>
<evidence type="ECO:0000313" key="2">
    <source>
        <dbReference type="EMBL" id="GLB34134.1"/>
    </source>
</evidence>
<gene>
    <name evidence="2" type="ORF">LshimejAT787_0110180</name>
</gene>
<dbReference type="EMBL" id="BRPK01000001">
    <property type="protein sequence ID" value="GLB34134.1"/>
    <property type="molecule type" value="Genomic_DNA"/>
</dbReference>
<keyword evidence="3" id="KW-1185">Reference proteome</keyword>
<feature type="compositionally biased region" description="Polar residues" evidence="1">
    <location>
        <begin position="182"/>
        <end position="206"/>
    </location>
</feature>
<reference evidence="2" key="1">
    <citation type="submission" date="2022-07" db="EMBL/GenBank/DDBJ databases">
        <title>The genome of Lyophyllum shimeji provides insight into the initial evolution of ectomycorrhizal fungal genome.</title>
        <authorList>
            <person name="Kobayashi Y."/>
            <person name="Shibata T."/>
            <person name="Hirakawa H."/>
            <person name="Shigenobu S."/>
            <person name="Nishiyama T."/>
            <person name="Yamada A."/>
            <person name="Hasebe M."/>
            <person name="Kawaguchi M."/>
        </authorList>
    </citation>
    <scope>NUCLEOTIDE SEQUENCE</scope>
    <source>
        <strain evidence="2">AT787</strain>
    </source>
</reference>
<evidence type="ECO:0000313" key="3">
    <source>
        <dbReference type="Proteomes" id="UP001063166"/>
    </source>
</evidence>
<proteinExistence type="predicted"/>
<comment type="caution">
    <text evidence="2">The sequence shown here is derived from an EMBL/GenBank/DDBJ whole genome shotgun (WGS) entry which is preliminary data.</text>
</comment>
<accession>A0A9P3UHJ9</accession>
<sequence length="404" mass="45040">MGKWTPDYTDDILHSKIKSLVSGAIKRSSLEKTEPTISYEDFVNDLDTGDSFTTSIIDILVKELAERRTRPNINDRRLIADRSAKSLRLLATPLRIYRDRSMGRYHPSRRTANLSDYLSAPPLEMDMEEDEDIFERMLDGGSTLEGARINSDLYEAYGTNAGQSSRGVASPSPPAEDAPSPVLTQPTHSRSGPWSFSSGMGPTTFLSRQPSIRRPIRSRTVDFNEFTHRRRSSTREGQNAQGEPSETLDVREGPWSRSAQSARRFFPFIRTRRYEHTDSWSPEIPSSHDDEGGTYTSEPSNAPWFNLTPPIHREPATMEDVLADAELSDERGHAPPAPRLRRGGLRAPESILSRHSSPVRLVGSQPASSVLDTAPVTRREEGGDSHAEPTAYPTPGSTENEFFA</sequence>
<feature type="compositionally biased region" description="Polar residues" evidence="1">
    <location>
        <begin position="235"/>
        <end position="244"/>
    </location>
</feature>
<evidence type="ECO:0000256" key="1">
    <source>
        <dbReference type="SAM" id="MobiDB-lite"/>
    </source>
</evidence>
<dbReference type="AlphaFoldDB" id="A0A9P3UHJ9"/>
<name>A0A9P3UHJ9_LYOSH</name>
<feature type="region of interest" description="Disordered" evidence="1">
    <location>
        <begin position="158"/>
        <end position="256"/>
    </location>
</feature>
<feature type="compositionally biased region" description="Basic and acidic residues" evidence="1">
    <location>
        <begin position="377"/>
        <end position="387"/>
    </location>
</feature>
<organism evidence="2 3">
    <name type="scientific">Lyophyllum shimeji</name>
    <name type="common">Hon-shimeji</name>
    <name type="synonym">Tricholoma shimeji</name>
    <dbReference type="NCBI Taxonomy" id="47721"/>
    <lineage>
        <taxon>Eukaryota</taxon>
        <taxon>Fungi</taxon>
        <taxon>Dikarya</taxon>
        <taxon>Basidiomycota</taxon>
        <taxon>Agaricomycotina</taxon>
        <taxon>Agaricomycetes</taxon>
        <taxon>Agaricomycetidae</taxon>
        <taxon>Agaricales</taxon>
        <taxon>Tricholomatineae</taxon>
        <taxon>Lyophyllaceae</taxon>
        <taxon>Lyophyllum</taxon>
    </lineage>
</organism>
<feature type="region of interest" description="Disordered" evidence="1">
    <location>
        <begin position="329"/>
        <end position="404"/>
    </location>
</feature>
<feature type="compositionally biased region" description="Polar residues" evidence="1">
    <location>
        <begin position="395"/>
        <end position="404"/>
    </location>
</feature>
<dbReference type="OrthoDB" id="3253137at2759"/>
<dbReference type="Proteomes" id="UP001063166">
    <property type="component" value="Unassembled WGS sequence"/>
</dbReference>
<feature type="region of interest" description="Disordered" evidence="1">
    <location>
        <begin position="277"/>
        <end position="306"/>
    </location>
</feature>